<keyword evidence="3 6" id="KW-0812">Transmembrane</keyword>
<dbReference type="STRING" id="1395513.P343_11990"/>
<evidence type="ECO:0000256" key="2">
    <source>
        <dbReference type="ARBA" id="ARBA00022475"/>
    </source>
</evidence>
<dbReference type="Pfam" id="PF03631">
    <property type="entry name" value="Virul_fac_BrkB"/>
    <property type="match status" value="1"/>
</dbReference>
<gene>
    <name evidence="7" type="ORF">P343_11990</name>
</gene>
<dbReference type="PIRSF" id="PIRSF035875">
    <property type="entry name" value="RNase_BN"/>
    <property type="match status" value="1"/>
</dbReference>
<name>V6IWA4_9BACL</name>
<feature type="transmembrane region" description="Helical" evidence="6">
    <location>
        <begin position="131"/>
        <end position="154"/>
    </location>
</feature>
<reference evidence="7 8" key="1">
    <citation type="journal article" date="2013" name="Genome Announc.">
        <title>Genome Sequence of Sporolactobacillus laevolacticus DSM442, an Efficient Polymer-Grade D-Lactate Producer from Agricultural Waste Cottonseed as a Nitrogen Source.</title>
        <authorList>
            <person name="Wang H."/>
            <person name="Wang L."/>
            <person name="Ju J."/>
            <person name="Yu B."/>
            <person name="Ma Y."/>
        </authorList>
    </citation>
    <scope>NUCLEOTIDE SEQUENCE [LARGE SCALE GENOMIC DNA]</scope>
    <source>
        <strain evidence="7 8">DSM 442</strain>
    </source>
</reference>
<feature type="transmembrane region" description="Helical" evidence="6">
    <location>
        <begin position="91"/>
        <end position="110"/>
    </location>
</feature>
<dbReference type="PANTHER" id="PTHR30213:SF0">
    <property type="entry name" value="UPF0761 MEMBRANE PROTEIN YIHY"/>
    <property type="match status" value="1"/>
</dbReference>
<proteinExistence type="predicted"/>
<dbReference type="EMBL" id="AWTC01000011">
    <property type="protein sequence ID" value="EST11475.1"/>
    <property type="molecule type" value="Genomic_DNA"/>
</dbReference>
<dbReference type="RefSeq" id="WP_023510641.1">
    <property type="nucleotide sequence ID" value="NZ_AWTC01000011.1"/>
</dbReference>
<feature type="transmembrane region" description="Helical" evidence="6">
    <location>
        <begin position="28"/>
        <end position="54"/>
    </location>
</feature>
<comment type="subcellular location">
    <subcellularLocation>
        <location evidence="1">Cell membrane</location>
        <topology evidence="1">Multi-pass membrane protein</topology>
    </subcellularLocation>
</comment>
<evidence type="ECO:0000256" key="5">
    <source>
        <dbReference type="ARBA" id="ARBA00023136"/>
    </source>
</evidence>
<keyword evidence="8" id="KW-1185">Reference proteome</keyword>
<accession>V6IWA4</accession>
<feature type="transmembrane region" description="Helical" evidence="6">
    <location>
        <begin position="207"/>
        <end position="226"/>
    </location>
</feature>
<dbReference type="AlphaFoldDB" id="V6IWA4"/>
<comment type="caution">
    <text evidence="7">The sequence shown here is derived from an EMBL/GenBank/DDBJ whole genome shotgun (WGS) entry which is preliminary data.</text>
</comment>
<organism evidence="7 8">
    <name type="scientific">Sporolactobacillus laevolacticus DSM 442</name>
    <dbReference type="NCBI Taxonomy" id="1395513"/>
    <lineage>
        <taxon>Bacteria</taxon>
        <taxon>Bacillati</taxon>
        <taxon>Bacillota</taxon>
        <taxon>Bacilli</taxon>
        <taxon>Bacillales</taxon>
        <taxon>Sporolactobacillaceae</taxon>
        <taxon>Sporolactobacillus</taxon>
    </lineage>
</organism>
<dbReference type="eggNOG" id="COG1295">
    <property type="taxonomic scope" value="Bacteria"/>
</dbReference>
<keyword evidence="4 6" id="KW-1133">Transmembrane helix</keyword>
<keyword evidence="5 6" id="KW-0472">Membrane</keyword>
<evidence type="ECO:0000313" key="7">
    <source>
        <dbReference type="EMBL" id="EST11475.1"/>
    </source>
</evidence>
<dbReference type="NCBIfam" id="TIGR00765">
    <property type="entry name" value="yihY_not_rbn"/>
    <property type="match status" value="1"/>
</dbReference>
<evidence type="ECO:0000256" key="6">
    <source>
        <dbReference type="SAM" id="Phobius"/>
    </source>
</evidence>
<protein>
    <submittedName>
        <fullName evidence="7">Ribonuclease BN</fullName>
    </submittedName>
</protein>
<evidence type="ECO:0000313" key="8">
    <source>
        <dbReference type="Proteomes" id="UP000018296"/>
    </source>
</evidence>
<dbReference type="PANTHER" id="PTHR30213">
    <property type="entry name" value="INNER MEMBRANE PROTEIN YHJD"/>
    <property type="match status" value="1"/>
</dbReference>
<feature type="transmembrane region" description="Helical" evidence="6">
    <location>
        <begin position="246"/>
        <end position="270"/>
    </location>
</feature>
<keyword evidence="2" id="KW-1003">Cell membrane</keyword>
<evidence type="ECO:0000256" key="4">
    <source>
        <dbReference type="ARBA" id="ARBA00022989"/>
    </source>
</evidence>
<dbReference type="Proteomes" id="UP000018296">
    <property type="component" value="Unassembled WGS sequence"/>
</dbReference>
<sequence>MRKKKFKDIQLFTKLLGKRFMEDNTADLAATLAYYFLLSLFPLFIFLFAVIPYIGLNQQQLISLIGIYFPKEVVTLIHQNLNGVFTKRSGLLSLGIIATLWPASSAINALMRTLNHAYQVEETRSFLFTRLLAMFFTVAMIFAIAMTLAINVISAGLARSLFDRIGLSETFADTWSVTSTLVTFCVIIIIFAFLYRLGPNMKLKMDEVMIGAVISGAGWQIVSYGFSFYVRYFDNYSSTYGTLGGIIILMLWFYLTAITIIIGGQINAIIHQLNTVKKNEPPEE</sequence>
<dbReference type="PATRIC" id="fig|1395513.3.peg.2428"/>
<evidence type="ECO:0000256" key="3">
    <source>
        <dbReference type="ARBA" id="ARBA00022692"/>
    </source>
</evidence>
<feature type="transmembrane region" description="Helical" evidence="6">
    <location>
        <begin position="174"/>
        <end position="195"/>
    </location>
</feature>
<dbReference type="GO" id="GO:0005886">
    <property type="term" value="C:plasma membrane"/>
    <property type="evidence" value="ECO:0007669"/>
    <property type="project" value="UniProtKB-SubCell"/>
</dbReference>
<dbReference type="InterPro" id="IPR017039">
    <property type="entry name" value="Virul_fac_BrkB"/>
</dbReference>
<evidence type="ECO:0000256" key="1">
    <source>
        <dbReference type="ARBA" id="ARBA00004651"/>
    </source>
</evidence>